<feature type="transmembrane region" description="Helical" evidence="13">
    <location>
        <begin position="242"/>
        <end position="260"/>
    </location>
</feature>
<dbReference type="GO" id="GO:0000045">
    <property type="term" value="P:autophagosome assembly"/>
    <property type="evidence" value="ECO:0007669"/>
    <property type="project" value="TreeGrafter"/>
</dbReference>
<dbReference type="GO" id="GO:0043495">
    <property type="term" value="F:protein-membrane adaptor activity"/>
    <property type="evidence" value="ECO:0007669"/>
    <property type="project" value="TreeGrafter"/>
</dbReference>
<keyword evidence="6" id="KW-0256">Endoplasmic reticulum</keyword>
<sequence>MRYLCKETTHSLSLFTSSFSVSFFFSLSFFFFLFSSSLFLSFCSPPPLSFLLLFVHLLLSLSFFFLFTSSSLFPSSCSPPPLSFLLLLVLLLLSLSFFFLFSSSSLFSFPSLCFLLFMIFLLNLLSVSLPFCFLLLSLSFSPLSLFPSSLLSLCVSFSPLSLCFPSPLSLCVSFSPLSLCVSFSPLSLCFLPPSLCVSFSPLSLFSSHLYFFPSSLCFFLLFLLLLCSVCFLLLLSHSVPPSLIPLCFLLFFFCFLSLFSSPLSLPSHSLSLCFFLLSCLSSAHKFTLPFLCPQILAIAAAHRFINHWLKSYSVPVELVSSIIDRITVTIPWSTLLGSSTLFEVHGLNLILKPKCRYENGPSFEEMVSSMTSMTSSLQMAEEMLKNEKIEKNSKYDGANIFADTIDSVLSRVKVSINDISICLDHLVKDSSNQKLRLEMRIQRMDFFDDMAVNESVTTDASGRKKWEPSAIACKNFKLSGVTFHVEECTASSADMYDISRSSSSDSSTQLFESAHSSPPLTKSNPTSPDVMTQQPTSFSAMNSFRVPPIQIATLSGTSEVRMKMKQNEAVSGPKLEVDVQIGALDILMCPRQVHILLEILSCFTNPASSMVSPTRPCRTTDKPMKQMDYLRVEDQLQKHLMSTNTKYNLSLSDISDEVTIGLQGPDDCEEGEEMFYSLFPSHKGTGLESMESSTYSNISEKSTSTAASGISSSTRSRQNYQSGNRLSKDPVQKLLDDPSVELSKLRLKMSSLTMTVLHENPATSSVEEKEPFERLKKISTAFFGKIRMIIGDMILSDVKDIRSKISEACPYDHLGLICRSIVLDSSQKSSANHHSMALDCSVVLMDVVECLALCSSNSGMAATSTLTPQNGMCSSLCSFHKNGATPAPASEKKGALSFSPFHEDTL</sequence>
<comment type="caution">
    <text evidence="14">The sequence shown here is derived from an EMBL/GenBank/DDBJ whole genome shotgun (WGS) entry which is preliminary data.</text>
</comment>
<evidence type="ECO:0000313" key="15">
    <source>
        <dbReference type="Proteomes" id="UP000597762"/>
    </source>
</evidence>
<dbReference type="GO" id="GO:0034045">
    <property type="term" value="C:phagophore assembly site membrane"/>
    <property type="evidence" value="ECO:0007669"/>
    <property type="project" value="UniProtKB-SubCell"/>
</dbReference>
<feature type="transmembrane region" description="Helical" evidence="13">
    <location>
        <begin position="12"/>
        <end position="42"/>
    </location>
</feature>
<evidence type="ECO:0000256" key="12">
    <source>
        <dbReference type="SAM" id="MobiDB-lite"/>
    </source>
</evidence>
<feature type="transmembrane region" description="Helical" evidence="13">
    <location>
        <begin position="82"/>
        <end position="102"/>
    </location>
</feature>
<dbReference type="AlphaFoldDB" id="A0A812ERQ4"/>
<organism evidence="14 15">
    <name type="scientific">Acanthosepion pharaonis</name>
    <name type="common">Pharaoh cuttlefish</name>
    <name type="synonym">Sepia pharaonis</name>
    <dbReference type="NCBI Taxonomy" id="158019"/>
    <lineage>
        <taxon>Eukaryota</taxon>
        <taxon>Metazoa</taxon>
        <taxon>Spiralia</taxon>
        <taxon>Lophotrochozoa</taxon>
        <taxon>Mollusca</taxon>
        <taxon>Cephalopoda</taxon>
        <taxon>Coleoidea</taxon>
        <taxon>Decapodiformes</taxon>
        <taxon>Sepiida</taxon>
        <taxon>Sepiina</taxon>
        <taxon>Sepiidae</taxon>
        <taxon>Acanthosepion</taxon>
    </lineage>
</organism>
<dbReference type="PANTHER" id="PTHR13190:SF1">
    <property type="entry name" value="AUTOPHAGY-RELATED 2, ISOFORM A"/>
    <property type="match status" value="1"/>
</dbReference>
<dbReference type="InterPro" id="IPR026849">
    <property type="entry name" value="ATG2"/>
</dbReference>
<dbReference type="OrthoDB" id="18982at2759"/>
<feature type="compositionally biased region" description="Polar residues" evidence="12">
    <location>
        <begin position="514"/>
        <end position="534"/>
    </location>
</feature>
<gene>
    <name evidence="14" type="ORF">SPHA_77912</name>
</gene>
<dbReference type="GO" id="GO:0061709">
    <property type="term" value="P:reticulophagy"/>
    <property type="evidence" value="ECO:0007669"/>
    <property type="project" value="TreeGrafter"/>
</dbReference>
<keyword evidence="5" id="KW-0813">Transport</keyword>
<evidence type="ECO:0000256" key="5">
    <source>
        <dbReference type="ARBA" id="ARBA00022448"/>
    </source>
</evidence>
<evidence type="ECO:0000256" key="11">
    <source>
        <dbReference type="ARBA" id="ARBA00024615"/>
    </source>
</evidence>
<evidence type="ECO:0000256" key="7">
    <source>
        <dbReference type="ARBA" id="ARBA00023006"/>
    </source>
</evidence>
<evidence type="ECO:0000256" key="10">
    <source>
        <dbReference type="ARBA" id="ARBA00024479"/>
    </source>
</evidence>
<dbReference type="Proteomes" id="UP000597762">
    <property type="component" value="Unassembled WGS sequence"/>
</dbReference>
<dbReference type="GO" id="GO:0061908">
    <property type="term" value="C:phagophore"/>
    <property type="evidence" value="ECO:0007669"/>
    <property type="project" value="TreeGrafter"/>
</dbReference>
<name>A0A812ERQ4_ACAPH</name>
<evidence type="ECO:0000256" key="8">
    <source>
        <dbReference type="ARBA" id="ARBA00023055"/>
    </source>
</evidence>
<protein>
    <recommendedName>
        <fullName evidence="4">Autophagy-related protein 2</fullName>
    </recommendedName>
</protein>
<comment type="subcellular location">
    <subcellularLocation>
        <location evidence="1">Endoplasmic reticulum membrane</location>
        <topology evidence="1">Peripheral membrane protein</topology>
    </subcellularLocation>
    <subcellularLocation>
        <location evidence="2">Preautophagosomal structure membrane</location>
        <topology evidence="2">Peripheral membrane protein</topology>
    </subcellularLocation>
</comment>
<dbReference type="GO" id="GO:0061723">
    <property type="term" value="P:glycophagy"/>
    <property type="evidence" value="ECO:0007669"/>
    <property type="project" value="TreeGrafter"/>
</dbReference>
<evidence type="ECO:0000256" key="4">
    <source>
        <dbReference type="ARBA" id="ARBA00018070"/>
    </source>
</evidence>
<dbReference type="GO" id="GO:0032266">
    <property type="term" value="F:phosphatidylinositol-3-phosphate binding"/>
    <property type="evidence" value="ECO:0007669"/>
    <property type="project" value="TreeGrafter"/>
</dbReference>
<feature type="transmembrane region" description="Helical" evidence="13">
    <location>
        <begin position="174"/>
        <end position="197"/>
    </location>
</feature>
<dbReference type="GO" id="GO:0005789">
    <property type="term" value="C:endoplasmic reticulum membrane"/>
    <property type="evidence" value="ECO:0007669"/>
    <property type="project" value="UniProtKB-SubCell"/>
</dbReference>
<feature type="transmembrane region" description="Helical" evidence="13">
    <location>
        <begin position="209"/>
        <end position="236"/>
    </location>
</feature>
<feature type="compositionally biased region" description="Polar residues" evidence="12">
    <location>
        <begin position="690"/>
        <end position="701"/>
    </location>
</feature>
<feature type="transmembrane region" description="Helical" evidence="13">
    <location>
        <begin position="48"/>
        <end position="70"/>
    </location>
</feature>
<feature type="compositionally biased region" description="Low complexity" evidence="12">
    <location>
        <begin position="498"/>
        <end position="513"/>
    </location>
</feature>
<feature type="transmembrane region" description="Helical" evidence="13">
    <location>
        <begin position="150"/>
        <end position="168"/>
    </location>
</feature>
<feature type="transmembrane region" description="Helical" evidence="13">
    <location>
        <begin position="114"/>
        <end position="138"/>
    </location>
</feature>
<evidence type="ECO:0000313" key="14">
    <source>
        <dbReference type="EMBL" id="CAE1328357.1"/>
    </source>
</evidence>
<evidence type="ECO:0000256" key="13">
    <source>
        <dbReference type="SAM" id="Phobius"/>
    </source>
</evidence>
<feature type="region of interest" description="Disordered" evidence="12">
    <location>
        <begin position="689"/>
        <end position="732"/>
    </location>
</feature>
<evidence type="ECO:0000256" key="6">
    <source>
        <dbReference type="ARBA" id="ARBA00022824"/>
    </source>
</evidence>
<dbReference type="GO" id="GO:0034727">
    <property type="term" value="P:piecemeal microautophagy of the nucleus"/>
    <property type="evidence" value="ECO:0007669"/>
    <property type="project" value="TreeGrafter"/>
</dbReference>
<feature type="compositionally biased region" description="Low complexity" evidence="12">
    <location>
        <begin position="702"/>
        <end position="717"/>
    </location>
</feature>
<dbReference type="PANTHER" id="PTHR13190">
    <property type="entry name" value="AUTOPHAGY-RELATED 2, ISOFORM A"/>
    <property type="match status" value="1"/>
</dbReference>
<keyword evidence="8" id="KW-0445">Lipid transport</keyword>
<feature type="region of interest" description="Disordered" evidence="12">
    <location>
        <begin position="498"/>
        <end position="534"/>
    </location>
</feature>
<evidence type="ECO:0000256" key="2">
    <source>
        <dbReference type="ARBA" id="ARBA00004623"/>
    </source>
</evidence>
<keyword evidence="13" id="KW-0812">Transmembrane</keyword>
<evidence type="ECO:0000256" key="1">
    <source>
        <dbReference type="ARBA" id="ARBA00004406"/>
    </source>
</evidence>
<comment type="similarity">
    <text evidence="3">Belongs to the ATG2 family.</text>
</comment>
<reference evidence="14" key="1">
    <citation type="submission" date="2021-01" db="EMBL/GenBank/DDBJ databases">
        <authorList>
            <person name="Li R."/>
            <person name="Bekaert M."/>
        </authorList>
    </citation>
    <scope>NUCLEOTIDE SEQUENCE</scope>
    <source>
        <strain evidence="14">Farmed</strain>
    </source>
</reference>
<comment type="catalytic activity">
    <reaction evidence="11">
        <text>a 1,2-diacyl-sn-glycero-3-phosphoethanolamine(in) = a 1,2-diacyl-sn-glycero-3-phosphoethanolamine(out)</text>
        <dbReference type="Rhea" id="RHEA:38895"/>
        <dbReference type="ChEBI" id="CHEBI:64612"/>
    </reaction>
</comment>
<dbReference type="GO" id="GO:0006869">
    <property type="term" value="P:lipid transport"/>
    <property type="evidence" value="ECO:0007669"/>
    <property type="project" value="UniProtKB-KW"/>
</dbReference>
<dbReference type="EMBL" id="CAHIKZ030005525">
    <property type="protein sequence ID" value="CAE1328357.1"/>
    <property type="molecule type" value="Genomic_DNA"/>
</dbReference>
<keyword evidence="7" id="KW-0072">Autophagy</keyword>
<evidence type="ECO:0000256" key="3">
    <source>
        <dbReference type="ARBA" id="ARBA00009714"/>
    </source>
</evidence>
<evidence type="ECO:0000256" key="9">
    <source>
        <dbReference type="ARBA" id="ARBA00023136"/>
    </source>
</evidence>
<dbReference type="GO" id="GO:0000422">
    <property type="term" value="P:autophagy of mitochondrion"/>
    <property type="evidence" value="ECO:0007669"/>
    <property type="project" value="TreeGrafter"/>
</dbReference>
<keyword evidence="15" id="KW-1185">Reference proteome</keyword>
<keyword evidence="9 13" id="KW-0472">Membrane</keyword>
<comment type="catalytic activity">
    <reaction evidence="10">
        <text>a 1,2-diacyl-sn-glycero-3-phospho-L-serine(in) = a 1,2-diacyl-sn-glycero-3-phospho-L-serine(out)</text>
        <dbReference type="Rhea" id="RHEA:38663"/>
        <dbReference type="ChEBI" id="CHEBI:57262"/>
    </reaction>
</comment>
<accession>A0A812ERQ4</accession>
<keyword evidence="13" id="KW-1133">Transmembrane helix</keyword>
<proteinExistence type="inferred from homology"/>